<organism evidence="1">
    <name type="scientific">bioreactor metagenome</name>
    <dbReference type="NCBI Taxonomy" id="1076179"/>
    <lineage>
        <taxon>unclassified sequences</taxon>
        <taxon>metagenomes</taxon>
        <taxon>ecological metagenomes</taxon>
    </lineage>
</organism>
<dbReference type="PIRSF" id="PIRSF008502">
    <property type="entry name" value="UCP008502"/>
    <property type="match status" value="1"/>
</dbReference>
<proteinExistence type="predicted"/>
<protein>
    <recommendedName>
        <fullName evidence="2">DUF1697 domain-containing protein</fullName>
    </recommendedName>
</protein>
<dbReference type="InterPro" id="IPR012545">
    <property type="entry name" value="DUF1697"/>
</dbReference>
<dbReference type="Gene3D" id="3.30.70.1280">
    <property type="entry name" value="SP0830-like domains"/>
    <property type="match status" value="1"/>
</dbReference>
<dbReference type="EMBL" id="VSSQ01040441">
    <property type="protein sequence ID" value="MPM93686.1"/>
    <property type="molecule type" value="Genomic_DNA"/>
</dbReference>
<dbReference type="AlphaFoldDB" id="A0A645DWH7"/>
<dbReference type="Pfam" id="PF08002">
    <property type="entry name" value="DUF1697"/>
    <property type="match status" value="1"/>
</dbReference>
<evidence type="ECO:0008006" key="2">
    <source>
        <dbReference type="Google" id="ProtNLM"/>
    </source>
</evidence>
<accession>A0A645DWH7</accession>
<comment type="caution">
    <text evidence="1">The sequence shown here is derived from an EMBL/GenBank/DDBJ whole genome shotgun (WGS) entry which is preliminary data.</text>
</comment>
<evidence type="ECO:0000313" key="1">
    <source>
        <dbReference type="EMBL" id="MPM93686.1"/>
    </source>
</evidence>
<dbReference type="SUPFAM" id="SSF160379">
    <property type="entry name" value="SP0830-like"/>
    <property type="match status" value="1"/>
</dbReference>
<reference evidence="1" key="1">
    <citation type="submission" date="2019-08" db="EMBL/GenBank/DDBJ databases">
        <authorList>
            <person name="Kucharzyk K."/>
            <person name="Murdoch R.W."/>
            <person name="Higgins S."/>
            <person name="Loffler F."/>
        </authorList>
    </citation>
    <scope>NUCLEOTIDE SEQUENCE</scope>
</reference>
<sequence>MNDLKQTLELLGLARVETYIQSGNVIFESDEAEESLRRKLESEIEKTFGVTTVVILRTSGELEKLIHACPFSQAEIAEAQLRNTEGESLYVSLLSHDPDSVKAEKLNSIKCEGDEFRIIDRDIYILLQRSIRNSKLAGSIDKLGAPSTVRNWKTLNKLMALAESRTTK</sequence>
<dbReference type="PANTHER" id="PTHR36439:SF1">
    <property type="entry name" value="DUF1697 DOMAIN-CONTAINING PROTEIN"/>
    <property type="match status" value="1"/>
</dbReference>
<dbReference type="PANTHER" id="PTHR36439">
    <property type="entry name" value="BLL4334 PROTEIN"/>
    <property type="match status" value="1"/>
</dbReference>
<gene>
    <name evidence="1" type="ORF">SDC9_140828</name>
</gene>
<name>A0A645DWH7_9ZZZZ</name>